<dbReference type="AlphaFoldDB" id="A0A645GIS8"/>
<dbReference type="SUPFAM" id="SSF88713">
    <property type="entry name" value="Glycoside hydrolase/deacetylase"/>
    <property type="match status" value="1"/>
</dbReference>
<dbReference type="InterPro" id="IPR011330">
    <property type="entry name" value="Glyco_hydro/deAcase_b/a-brl"/>
</dbReference>
<gene>
    <name evidence="4" type="ORF">SDC9_174307</name>
</gene>
<evidence type="ECO:0000256" key="2">
    <source>
        <dbReference type="ARBA" id="ARBA00022729"/>
    </source>
</evidence>
<dbReference type="GO" id="GO:0005576">
    <property type="term" value="C:extracellular region"/>
    <property type="evidence" value="ECO:0007669"/>
    <property type="project" value="UniProtKB-SubCell"/>
</dbReference>
<dbReference type="InterPro" id="IPR002509">
    <property type="entry name" value="NODB_dom"/>
</dbReference>
<evidence type="ECO:0000313" key="4">
    <source>
        <dbReference type="EMBL" id="MPN26881.1"/>
    </source>
</evidence>
<dbReference type="CDD" id="cd10918">
    <property type="entry name" value="CE4_NodB_like_5s_6s"/>
    <property type="match status" value="1"/>
</dbReference>
<evidence type="ECO:0000256" key="1">
    <source>
        <dbReference type="ARBA" id="ARBA00004613"/>
    </source>
</evidence>
<comment type="caution">
    <text evidence="4">The sequence shown here is derived from an EMBL/GenBank/DDBJ whole genome shotgun (WGS) entry which is preliminary data.</text>
</comment>
<dbReference type="PROSITE" id="PS51677">
    <property type="entry name" value="NODB"/>
    <property type="match status" value="1"/>
</dbReference>
<reference evidence="4" key="1">
    <citation type="submission" date="2019-08" db="EMBL/GenBank/DDBJ databases">
        <authorList>
            <person name="Kucharzyk K."/>
            <person name="Murdoch R.W."/>
            <person name="Higgins S."/>
            <person name="Loffler F."/>
        </authorList>
    </citation>
    <scope>NUCLEOTIDE SEQUENCE</scope>
</reference>
<organism evidence="4">
    <name type="scientific">bioreactor metagenome</name>
    <dbReference type="NCBI Taxonomy" id="1076179"/>
    <lineage>
        <taxon>unclassified sequences</taxon>
        <taxon>metagenomes</taxon>
        <taxon>ecological metagenomes</taxon>
    </lineage>
</organism>
<evidence type="ECO:0000259" key="3">
    <source>
        <dbReference type="PROSITE" id="PS51677"/>
    </source>
</evidence>
<dbReference type="InterPro" id="IPR051398">
    <property type="entry name" value="Polysacch_Deacetylase"/>
</dbReference>
<accession>A0A645GIS8</accession>
<dbReference type="GO" id="GO:0016810">
    <property type="term" value="F:hydrolase activity, acting on carbon-nitrogen (but not peptide) bonds"/>
    <property type="evidence" value="ECO:0007669"/>
    <property type="project" value="InterPro"/>
</dbReference>
<keyword evidence="2" id="KW-0732">Signal</keyword>
<feature type="domain" description="NodB homology" evidence="3">
    <location>
        <begin position="30"/>
        <end position="222"/>
    </location>
</feature>
<dbReference type="PANTHER" id="PTHR34216:SF3">
    <property type="entry name" value="POLY-BETA-1,6-N-ACETYL-D-GLUCOSAMINE N-DEACETYLASE"/>
    <property type="match status" value="1"/>
</dbReference>
<sequence length="222" mass="25727">MKYLKAKGYNTINTDQLLSYVLGSGKLPKNPIIITFDDGFESLYEYVLPLFKKMNMVAVAGVVGSYTDMFTAANDHNVTYSYLTWDEVNKLVQSNVIEILNHSFDLHKNNATRKGVSICDGESFEEYREIFSSDIQKMDKLFIEKTDYKPVAFIYPFGCHSKESKEVLQEEHYKAAYTCAEKTNYIDKENTDWLYQIGRYNRDSAYSTETFFEEVVKLGNRK</sequence>
<dbReference type="PANTHER" id="PTHR34216">
    <property type="match status" value="1"/>
</dbReference>
<dbReference type="GO" id="GO:0005975">
    <property type="term" value="P:carbohydrate metabolic process"/>
    <property type="evidence" value="ECO:0007669"/>
    <property type="project" value="InterPro"/>
</dbReference>
<comment type="subcellular location">
    <subcellularLocation>
        <location evidence="1">Secreted</location>
    </subcellularLocation>
</comment>
<protein>
    <recommendedName>
        <fullName evidence="3">NodB homology domain-containing protein</fullName>
    </recommendedName>
</protein>
<dbReference type="Gene3D" id="3.20.20.370">
    <property type="entry name" value="Glycoside hydrolase/deacetylase"/>
    <property type="match status" value="1"/>
</dbReference>
<dbReference type="Pfam" id="PF01522">
    <property type="entry name" value="Polysacc_deac_1"/>
    <property type="match status" value="1"/>
</dbReference>
<name>A0A645GIS8_9ZZZZ</name>
<dbReference type="EMBL" id="VSSQ01076571">
    <property type="protein sequence ID" value="MPN26881.1"/>
    <property type="molecule type" value="Genomic_DNA"/>
</dbReference>
<proteinExistence type="predicted"/>